<evidence type="ECO:0000313" key="5">
    <source>
        <dbReference type="EMBL" id="KIW37203.1"/>
    </source>
</evidence>
<evidence type="ECO:0000256" key="2">
    <source>
        <dbReference type="ARBA" id="ARBA00022827"/>
    </source>
</evidence>
<dbReference type="PANTHER" id="PTHR46865:SF7">
    <property type="entry name" value="MONOOXYGENASE, PUTATIVE (AFU_ORTHOLOGUE AFUA_8G07040)-RELATED"/>
    <property type="match status" value="1"/>
</dbReference>
<gene>
    <name evidence="5" type="ORF">PV06_10553</name>
</gene>
<evidence type="ECO:0000256" key="1">
    <source>
        <dbReference type="ARBA" id="ARBA00022630"/>
    </source>
</evidence>
<dbReference type="Pfam" id="PF01494">
    <property type="entry name" value="FAD_binding_3"/>
    <property type="match status" value="1"/>
</dbReference>
<dbReference type="STRING" id="215243.A0A0D2D1L7"/>
<sequence length="439" mass="47804">MARLRVLIVGAGIAGNALAYWLAKQHHTVTVIERHHCLRVNGLQLDLRGHGIEVMRLMGLEEAVRAKCVPEEGMGLVDTTGKKRAFFPANRSGKGAQTITSEFEIMRGDLCQLLADAAELEGAKYQFSTGIEGYMEKGRNVEVKLTDGSMLEVDLLVGCDGSSSKVRRLMSGGGNLPRGGEDAALVELPERIAYFTMKEPIQEGEKFEGWGCAFPGPGKRVILIRRHKPDLVQVYLLANEPPGSNGPLSKVKRGDVKAEKAVFVELFRDCGWRAPDAVKALETAAEDFYCQHTGAVKLNSWSRGHVTLVGDAGYACPPDGFGTSMAMVGAYVLGGEINRAYLNKGENDNSAEPESRNIVSDALRAYEDTFGPCMKPIVKGYSAEPGIFEKIPWTPFTLGVATNAFSIASYLRLDKLAVKFMPNEKGNWKLPSYGGLEKV</sequence>
<dbReference type="InterPro" id="IPR051704">
    <property type="entry name" value="FAD_aromatic-hydroxylase"/>
</dbReference>
<dbReference type="RefSeq" id="XP_016257419.1">
    <property type="nucleotide sequence ID" value="XM_016412111.1"/>
</dbReference>
<keyword evidence="1" id="KW-0285">Flavoprotein</keyword>
<reference evidence="5 6" key="1">
    <citation type="submission" date="2015-01" db="EMBL/GenBank/DDBJ databases">
        <title>The Genome Sequence of Exophiala oligosperma CBS72588.</title>
        <authorList>
            <consortium name="The Broad Institute Genomics Platform"/>
            <person name="Cuomo C."/>
            <person name="de Hoog S."/>
            <person name="Gorbushina A."/>
            <person name="Stielow B."/>
            <person name="Teixiera M."/>
            <person name="Abouelleil A."/>
            <person name="Chapman S.B."/>
            <person name="Priest M."/>
            <person name="Young S.K."/>
            <person name="Wortman J."/>
            <person name="Nusbaum C."/>
            <person name="Birren B."/>
        </authorList>
    </citation>
    <scope>NUCLEOTIDE SEQUENCE [LARGE SCALE GENOMIC DNA]</scope>
    <source>
        <strain evidence="5 6">CBS 72588</strain>
    </source>
</reference>
<dbReference type="InterPro" id="IPR002938">
    <property type="entry name" value="FAD-bd"/>
</dbReference>
<dbReference type="HOGENOM" id="CLU_009665_1_1_1"/>
<dbReference type="Proteomes" id="UP000053342">
    <property type="component" value="Unassembled WGS sequence"/>
</dbReference>
<dbReference type="AlphaFoldDB" id="A0A0D2D1L7"/>
<organism evidence="5 6">
    <name type="scientific">Exophiala oligosperma</name>
    <dbReference type="NCBI Taxonomy" id="215243"/>
    <lineage>
        <taxon>Eukaryota</taxon>
        <taxon>Fungi</taxon>
        <taxon>Dikarya</taxon>
        <taxon>Ascomycota</taxon>
        <taxon>Pezizomycotina</taxon>
        <taxon>Eurotiomycetes</taxon>
        <taxon>Chaetothyriomycetidae</taxon>
        <taxon>Chaetothyriales</taxon>
        <taxon>Herpotrichiellaceae</taxon>
        <taxon>Exophiala</taxon>
    </lineage>
</organism>
<dbReference type="EMBL" id="KN847345">
    <property type="protein sequence ID" value="KIW37203.1"/>
    <property type="molecule type" value="Genomic_DNA"/>
</dbReference>
<keyword evidence="3" id="KW-0560">Oxidoreductase</keyword>
<protein>
    <recommendedName>
        <fullName evidence="4">FAD-binding domain-containing protein</fullName>
    </recommendedName>
</protein>
<dbReference type="SUPFAM" id="SSF51905">
    <property type="entry name" value="FAD/NAD(P)-binding domain"/>
    <property type="match status" value="1"/>
</dbReference>
<accession>A0A0D2D1L7</accession>
<dbReference type="GO" id="GO:0016491">
    <property type="term" value="F:oxidoreductase activity"/>
    <property type="evidence" value="ECO:0007669"/>
    <property type="project" value="UniProtKB-KW"/>
</dbReference>
<dbReference type="VEuPathDB" id="FungiDB:PV06_10553"/>
<evidence type="ECO:0000313" key="6">
    <source>
        <dbReference type="Proteomes" id="UP000053342"/>
    </source>
</evidence>
<dbReference type="OrthoDB" id="655030at2759"/>
<dbReference type="PRINTS" id="PR00420">
    <property type="entry name" value="RNGMNOXGNASE"/>
</dbReference>
<dbReference type="PANTHER" id="PTHR46865">
    <property type="entry name" value="OXIDOREDUCTASE-RELATED"/>
    <property type="match status" value="1"/>
</dbReference>
<dbReference type="InterPro" id="IPR036188">
    <property type="entry name" value="FAD/NAD-bd_sf"/>
</dbReference>
<dbReference type="GO" id="GO:0071949">
    <property type="term" value="F:FAD binding"/>
    <property type="evidence" value="ECO:0007669"/>
    <property type="project" value="InterPro"/>
</dbReference>
<feature type="domain" description="FAD-binding" evidence="4">
    <location>
        <begin position="4"/>
        <end position="169"/>
    </location>
</feature>
<proteinExistence type="predicted"/>
<keyword evidence="6" id="KW-1185">Reference proteome</keyword>
<keyword evidence="2" id="KW-0274">FAD</keyword>
<dbReference type="Gene3D" id="3.50.50.60">
    <property type="entry name" value="FAD/NAD(P)-binding domain"/>
    <property type="match status" value="1"/>
</dbReference>
<evidence type="ECO:0000256" key="3">
    <source>
        <dbReference type="ARBA" id="ARBA00023002"/>
    </source>
</evidence>
<name>A0A0D2D1L7_9EURO</name>
<dbReference type="GeneID" id="27362627"/>
<evidence type="ECO:0000259" key="4">
    <source>
        <dbReference type="Pfam" id="PF01494"/>
    </source>
</evidence>